<name>A0AAD1X8H5_EUPCR</name>
<feature type="active site" description="O-(3'-phospho-DNA)-tyrosine intermediate" evidence="6">
    <location>
        <position position="571"/>
    </location>
</feature>
<dbReference type="InterPro" id="IPR013030">
    <property type="entry name" value="DNA_topo_DNA_db_N_dom2"/>
</dbReference>
<dbReference type="AlphaFoldDB" id="A0AAD1X8H5"/>
<dbReference type="GO" id="GO:0005694">
    <property type="term" value="C:chromosome"/>
    <property type="evidence" value="ECO:0007669"/>
    <property type="project" value="InterPro"/>
</dbReference>
<dbReference type="Gene3D" id="1.10.132.10">
    <property type="match status" value="1"/>
</dbReference>
<dbReference type="Pfam" id="PF02919">
    <property type="entry name" value="Topoisom_I_N"/>
    <property type="match status" value="1"/>
</dbReference>
<evidence type="ECO:0000256" key="6">
    <source>
        <dbReference type="PROSITE-ProRule" id="PRU01382"/>
    </source>
</evidence>
<feature type="region of interest" description="Disordered" evidence="8">
    <location>
        <begin position="162"/>
        <end position="181"/>
    </location>
</feature>
<dbReference type="GO" id="GO:0007059">
    <property type="term" value="P:chromosome segregation"/>
    <property type="evidence" value="ECO:0007669"/>
    <property type="project" value="TreeGrafter"/>
</dbReference>
<dbReference type="GO" id="GO:0005730">
    <property type="term" value="C:nucleolus"/>
    <property type="evidence" value="ECO:0007669"/>
    <property type="project" value="TreeGrafter"/>
</dbReference>
<dbReference type="InterPro" id="IPR051062">
    <property type="entry name" value="Topoisomerase_IB"/>
</dbReference>
<evidence type="ECO:0000256" key="7">
    <source>
        <dbReference type="RuleBase" id="RU365101"/>
    </source>
</evidence>
<organism evidence="10 11">
    <name type="scientific">Euplotes crassus</name>
    <dbReference type="NCBI Taxonomy" id="5936"/>
    <lineage>
        <taxon>Eukaryota</taxon>
        <taxon>Sar</taxon>
        <taxon>Alveolata</taxon>
        <taxon>Ciliophora</taxon>
        <taxon>Intramacronucleata</taxon>
        <taxon>Spirotrichea</taxon>
        <taxon>Hypotrichia</taxon>
        <taxon>Euplotida</taxon>
        <taxon>Euplotidae</taxon>
        <taxon>Moneuplotes</taxon>
    </lineage>
</organism>
<dbReference type="GO" id="GO:0003917">
    <property type="term" value="F:DNA topoisomerase type I (single strand cut, ATP-independent) activity"/>
    <property type="evidence" value="ECO:0007669"/>
    <property type="project" value="UniProtKB-UniRule"/>
</dbReference>
<keyword evidence="3 6" id="KW-0799">Topoisomerase</keyword>
<evidence type="ECO:0000256" key="8">
    <source>
        <dbReference type="SAM" id="MobiDB-lite"/>
    </source>
</evidence>
<evidence type="ECO:0000256" key="2">
    <source>
        <dbReference type="ARBA" id="ARBA00006645"/>
    </source>
</evidence>
<protein>
    <recommendedName>
        <fullName evidence="7">DNA topoisomerase I</fullName>
        <ecNumber evidence="7">5.6.2.1</ecNumber>
    </recommendedName>
    <alternativeName>
        <fullName evidence="7">DNA topoisomerase 1</fullName>
    </alternativeName>
</protein>
<dbReference type="Gene3D" id="1.10.10.41">
    <property type="entry name" value="Yeast DNA topoisomerase - domain 1"/>
    <property type="match status" value="1"/>
</dbReference>
<gene>
    <name evidence="10" type="ORF">ECRASSUSDP1_LOCUS3952</name>
</gene>
<dbReference type="GO" id="GO:0006260">
    <property type="term" value="P:DNA replication"/>
    <property type="evidence" value="ECO:0007669"/>
    <property type="project" value="TreeGrafter"/>
</dbReference>
<keyword evidence="11" id="KW-1185">Reference proteome</keyword>
<evidence type="ECO:0000256" key="4">
    <source>
        <dbReference type="ARBA" id="ARBA00023125"/>
    </source>
</evidence>
<comment type="similarity">
    <text evidence="2 6 7">Belongs to the type IB topoisomerase family.</text>
</comment>
<dbReference type="InterPro" id="IPR018521">
    <property type="entry name" value="TopoIB_AS"/>
</dbReference>
<dbReference type="PROSITE" id="PS00176">
    <property type="entry name" value="TOPO_IB_1"/>
    <property type="match status" value="1"/>
</dbReference>
<keyword evidence="5 6" id="KW-0413">Isomerase</keyword>
<dbReference type="Gene3D" id="3.90.15.10">
    <property type="entry name" value="Topoisomerase I, Chain A, domain 3"/>
    <property type="match status" value="1"/>
</dbReference>
<dbReference type="PROSITE" id="PS52038">
    <property type="entry name" value="TOPO_IB_2"/>
    <property type="match status" value="1"/>
</dbReference>
<reference evidence="10" key="1">
    <citation type="submission" date="2023-07" db="EMBL/GenBank/DDBJ databases">
        <authorList>
            <consortium name="AG Swart"/>
            <person name="Singh M."/>
            <person name="Singh A."/>
            <person name="Seah K."/>
            <person name="Emmerich C."/>
        </authorList>
    </citation>
    <scope>NUCLEOTIDE SEQUENCE</scope>
    <source>
        <strain evidence="10">DP1</strain>
    </source>
</reference>
<dbReference type="Gene3D" id="2.170.11.10">
    <property type="entry name" value="DNA Topoisomerase I, domain 2"/>
    <property type="match status" value="1"/>
</dbReference>
<dbReference type="SMART" id="SM00435">
    <property type="entry name" value="TOPEUc"/>
    <property type="match status" value="1"/>
</dbReference>
<evidence type="ECO:0000256" key="3">
    <source>
        <dbReference type="ARBA" id="ARBA00023029"/>
    </source>
</evidence>
<dbReference type="SUPFAM" id="SSF56349">
    <property type="entry name" value="DNA breaking-rejoining enzymes"/>
    <property type="match status" value="1"/>
</dbReference>
<dbReference type="InterPro" id="IPR014727">
    <property type="entry name" value="TopoI_cat_a/b-sub_euk"/>
</dbReference>
<dbReference type="InterPro" id="IPR001631">
    <property type="entry name" value="TopoI"/>
</dbReference>
<dbReference type="Proteomes" id="UP001295684">
    <property type="component" value="Unassembled WGS sequence"/>
</dbReference>
<dbReference type="CDD" id="cd00659">
    <property type="entry name" value="Topo_IB_C"/>
    <property type="match status" value="1"/>
</dbReference>
<dbReference type="Pfam" id="PF01028">
    <property type="entry name" value="Topoisom_I"/>
    <property type="match status" value="1"/>
</dbReference>
<keyword evidence="4 6" id="KW-0238">DNA-binding</keyword>
<dbReference type="Pfam" id="PF14370">
    <property type="entry name" value="Topo_C_assoc"/>
    <property type="match status" value="1"/>
</dbReference>
<dbReference type="PANTHER" id="PTHR10290">
    <property type="entry name" value="DNA TOPOISOMERASE I"/>
    <property type="match status" value="1"/>
</dbReference>
<evidence type="ECO:0000313" key="11">
    <source>
        <dbReference type="Proteomes" id="UP001295684"/>
    </source>
</evidence>
<dbReference type="InterPro" id="IPR011010">
    <property type="entry name" value="DNA_brk_join_enz"/>
</dbReference>
<dbReference type="EC" id="5.6.2.1" evidence="7"/>
<dbReference type="InterPro" id="IPR013500">
    <property type="entry name" value="TopoI_cat_euk"/>
</dbReference>
<sequence>MSDKIDNSSSHSNHLSGKKRKASDGNGSNGYKKRKISNEDEEESIITNTKDSIKMSGRYNYEEDDEDSNIKWKTLEHHGVRFPPFYTPHGIAPLHKGKPLILNPVQEEIATFWAQALGTDFTEKETVRNNFEEEFLAVLDKEMGVKSLNNIDFDPIVKHIEKTREERNNRPREEKKREREENAKLDAHFRYCIIDGEKERVNTVMVEPPGIFRGRGEHPHAGKLKSRILPENVTVNVGLDNMIPKCDVPGHAWKAVVNNPEATWLGQFKDEGREKAGTKYLFLAPDSKIKSKNDIMKYGKAKKLKENIEKIRADYMRRMVSKSMQEAQLGTATYLIDKLALRVGNEKSEDEADTVGCCSLRVEHITIEKDNKITLDFLGKDSMRFHQTIEVHPLAHKAIERFVKGKKPEEDLFHLINASRLNEYLKELMPQLSAKVFRTYNASITLQNELAKYEEKPRDDVEKKVKFYKNANREVAILCNHQKAVPKNFDEQLKRLEDKLKEKKKKLKELQTHKKNLAKDSSISKPKMPKTSNACDTAIKKAKKAMETEEYKVSEKIENKNIALSTSKINYMDPRISVTWCKNNEVPIEKVFEKTLRMKFAWAMSEDLEWKF</sequence>
<proteinExistence type="inferred from homology"/>
<dbReference type="InterPro" id="IPR013034">
    <property type="entry name" value="DNA_topo_DNA_db_N_dom1"/>
</dbReference>
<evidence type="ECO:0000256" key="1">
    <source>
        <dbReference type="ARBA" id="ARBA00000213"/>
    </source>
</evidence>
<comment type="function">
    <text evidence="7">Releases the supercoiling and torsional tension of DNA introduced during the DNA replication and transcription by transiently cleaving and rejoining one strand of the DNA duplex. Introduces a single-strand break via transesterification at the specific target site 5'-[CT]CCTTp site in duplex DNA. The scissile phosphodiester is attacked by the catalytic tyrosine of the enzyme, resulting in the formation of a DNA-(3'-phosphotyrosyl)-enzyme intermediate and the expulsion of a 5'-OH DNA strand. The free DNA strand then undergoes passage around the unbroken strand thus removing DNA supercoils. Finally, in the religation step, the DNA 5'-OH attacks the covalent intermediate to expel the active-site tyrosine and restore the DNA phosphodiester backbone.</text>
</comment>
<dbReference type="InterPro" id="IPR008336">
    <property type="entry name" value="TopoI_DNA-bd_euk"/>
</dbReference>
<evidence type="ECO:0000313" key="10">
    <source>
        <dbReference type="EMBL" id="CAI2362627.1"/>
    </source>
</evidence>
<dbReference type="PANTHER" id="PTHR10290:SF3">
    <property type="entry name" value="DNA TOPOISOMERASE 1"/>
    <property type="match status" value="1"/>
</dbReference>
<dbReference type="GO" id="GO:0006265">
    <property type="term" value="P:DNA topological change"/>
    <property type="evidence" value="ECO:0007669"/>
    <property type="project" value="UniProtKB-UniRule"/>
</dbReference>
<dbReference type="PRINTS" id="PR00416">
    <property type="entry name" value="EUTPISMRASEI"/>
</dbReference>
<feature type="region of interest" description="Disordered" evidence="8">
    <location>
        <begin position="514"/>
        <end position="533"/>
    </location>
</feature>
<dbReference type="InterPro" id="IPR013499">
    <property type="entry name" value="TopoI_euk"/>
</dbReference>
<dbReference type="GO" id="GO:0003677">
    <property type="term" value="F:DNA binding"/>
    <property type="evidence" value="ECO:0007669"/>
    <property type="project" value="UniProtKB-UniRule"/>
</dbReference>
<comment type="catalytic activity">
    <reaction evidence="1 6 7">
        <text>ATP-independent breakage of single-stranded DNA, followed by passage and rejoining.</text>
        <dbReference type="EC" id="5.6.2.1"/>
    </reaction>
</comment>
<feature type="compositionally biased region" description="Polar residues" evidence="8">
    <location>
        <begin position="519"/>
        <end position="533"/>
    </location>
</feature>
<evidence type="ECO:0000256" key="5">
    <source>
        <dbReference type="ARBA" id="ARBA00023235"/>
    </source>
</evidence>
<comment type="caution">
    <text evidence="10">The sequence shown here is derived from an EMBL/GenBank/DDBJ whole genome shotgun (WGS) entry which is preliminary data.</text>
</comment>
<evidence type="ECO:0000259" key="9">
    <source>
        <dbReference type="SMART" id="SM00435"/>
    </source>
</evidence>
<feature type="domain" description="DNA topoisomerase I eukaryotic-type" evidence="9">
    <location>
        <begin position="211"/>
        <end position="585"/>
    </location>
</feature>
<dbReference type="EMBL" id="CAMPGE010003784">
    <property type="protein sequence ID" value="CAI2362627.1"/>
    <property type="molecule type" value="Genomic_DNA"/>
</dbReference>
<dbReference type="InterPro" id="IPR036202">
    <property type="entry name" value="TopoI_DNA-bd_euk_N_sf"/>
</dbReference>
<dbReference type="InterPro" id="IPR025834">
    <property type="entry name" value="TopoI_C_dom"/>
</dbReference>
<accession>A0AAD1X8H5</accession>
<feature type="region of interest" description="Disordered" evidence="8">
    <location>
        <begin position="1"/>
        <end position="49"/>
    </location>
</feature>
<dbReference type="InterPro" id="IPR014711">
    <property type="entry name" value="TopoI_cat_a-hlx-sub_euk"/>
</dbReference>
<dbReference type="SUPFAM" id="SSF56741">
    <property type="entry name" value="Eukaryotic DNA topoisomerase I, N-terminal DNA-binding fragment"/>
    <property type="match status" value="1"/>
</dbReference>